<feature type="region of interest" description="Disordered" evidence="1">
    <location>
        <begin position="53"/>
        <end position="112"/>
    </location>
</feature>
<dbReference type="EMBL" id="LGRX02033122">
    <property type="protein sequence ID" value="KAK3242762.1"/>
    <property type="molecule type" value="Genomic_DNA"/>
</dbReference>
<accession>A0AAE0BU17</accession>
<proteinExistence type="predicted"/>
<name>A0AAE0BU17_9CHLO</name>
<comment type="caution">
    <text evidence="2">The sequence shown here is derived from an EMBL/GenBank/DDBJ whole genome shotgun (WGS) entry which is preliminary data.</text>
</comment>
<evidence type="ECO:0000256" key="1">
    <source>
        <dbReference type="SAM" id="MobiDB-lite"/>
    </source>
</evidence>
<feature type="region of interest" description="Disordered" evidence="1">
    <location>
        <begin position="571"/>
        <end position="600"/>
    </location>
</feature>
<keyword evidence="3" id="KW-1185">Reference proteome</keyword>
<sequence>MTIIPYGGGGGPKGSRAVGFSMSSVERHRQPEECDPCIAIAFELAYKAHLGTPEHGSTVSRLPSVHVQEREPRRGSREAFNIPAPARPASTTRQPASRDSFHKRFPRDGAPITSHKSLARARLATASVGNLIPPAQAAGGRAPFAKEGTDVANPSAERITREMPSAKRQMLQPAPSAEPSSPPSKGRSLLYGISLLLVVQGLNTAYFSHYSQQSLVTPLAVPAIPQDMDASKDSDHSGEAGAETQARAPEVVVVTFCLGPEYIAFREGIHCNHAGYAAAKGYRYFSESDLTHSSNQHKKGEPQYSVWTKIAYFERLLARHDFVLWVDCSTLLVDFSLGVSEIRKLASRTCPPATGDHGDNDMACYRNEQRMAAARWLGSNVALLERSKELLYDINQLASMTAQHNKQHIHNLYSTLLKYNPTRLRKTHDSMTQVAVVASSPQARSQTFSISALVSATSPCIGRPGCNPALLRFARDAACPDGHGYRAVLREGALGMHDRTGCPTCMKGCAAVYTQERWMWFGGCGSHAGAVDEECWMKFAEEYLQVMKSLRRNANLSVECVASFNSEHLSLGRQASHKQSSRQNPEHSVGTGNATDDRVTDDLGAYSESVQTCNATHRAGGKKCPVIEVEKVCVQYQHIAKRNAEANLPTYLKFSMEHGSAPPQPPMPPMVALYANPPMSESAIFNLNNWISQTWEFLTSTARDYGLVRPSAAFPQSPLSPS</sequence>
<reference evidence="2 3" key="1">
    <citation type="journal article" date="2015" name="Genome Biol. Evol.">
        <title>Comparative Genomics of a Bacterivorous Green Alga Reveals Evolutionary Causalities and Consequences of Phago-Mixotrophic Mode of Nutrition.</title>
        <authorList>
            <person name="Burns J.A."/>
            <person name="Paasch A."/>
            <person name="Narechania A."/>
            <person name="Kim E."/>
        </authorList>
    </citation>
    <scope>NUCLEOTIDE SEQUENCE [LARGE SCALE GENOMIC DNA]</scope>
    <source>
        <strain evidence="2 3">PLY_AMNH</strain>
    </source>
</reference>
<feature type="region of interest" description="Disordered" evidence="1">
    <location>
        <begin position="163"/>
        <end position="185"/>
    </location>
</feature>
<gene>
    <name evidence="2" type="ORF">CYMTET_47558</name>
</gene>
<dbReference type="Proteomes" id="UP001190700">
    <property type="component" value="Unassembled WGS sequence"/>
</dbReference>
<protein>
    <submittedName>
        <fullName evidence="2">Uncharacterized protein</fullName>
    </submittedName>
</protein>
<organism evidence="2 3">
    <name type="scientific">Cymbomonas tetramitiformis</name>
    <dbReference type="NCBI Taxonomy" id="36881"/>
    <lineage>
        <taxon>Eukaryota</taxon>
        <taxon>Viridiplantae</taxon>
        <taxon>Chlorophyta</taxon>
        <taxon>Pyramimonadophyceae</taxon>
        <taxon>Pyramimonadales</taxon>
        <taxon>Pyramimonadaceae</taxon>
        <taxon>Cymbomonas</taxon>
    </lineage>
</organism>
<dbReference type="AlphaFoldDB" id="A0AAE0BU17"/>
<evidence type="ECO:0000313" key="2">
    <source>
        <dbReference type="EMBL" id="KAK3242762.1"/>
    </source>
</evidence>
<feature type="compositionally biased region" description="Basic and acidic residues" evidence="1">
    <location>
        <begin position="67"/>
        <end position="77"/>
    </location>
</feature>
<evidence type="ECO:0000313" key="3">
    <source>
        <dbReference type="Proteomes" id="UP001190700"/>
    </source>
</evidence>